<keyword evidence="12" id="KW-1185">Reference proteome</keyword>
<dbReference type="NCBIfam" id="NF008169">
    <property type="entry name" value="PRK10917.2-3"/>
    <property type="match status" value="1"/>
</dbReference>
<dbReference type="GO" id="GO:0005524">
    <property type="term" value="F:ATP binding"/>
    <property type="evidence" value="ECO:0007669"/>
    <property type="project" value="UniProtKB-KW"/>
</dbReference>
<dbReference type="SMART" id="SM00487">
    <property type="entry name" value="DEXDc"/>
    <property type="match status" value="1"/>
</dbReference>
<keyword evidence="4 11" id="KW-0347">Helicase</keyword>
<accession>C8PG28</accession>
<feature type="domain" description="Helicase C-terminal" evidence="10">
    <location>
        <begin position="799"/>
        <end position="944"/>
    </location>
</feature>
<feature type="region of interest" description="Disordered" evidence="8">
    <location>
        <begin position="187"/>
        <end position="208"/>
    </location>
</feature>
<evidence type="ECO:0000313" key="12">
    <source>
        <dbReference type="Proteomes" id="UP000005709"/>
    </source>
</evidence>
<dbReference type="InterPro" id="IPR027417">
    <property type="entry name" value="P-loop_NTPase"/>
</dbReference>
<dbReference type="GO" id="GO:0003677">
    <property type="term" value="F:DNA binding"/>
    <property type="evidence" value="ECO:0007669"/>
    <property type="project" value="UniProtKB-KW"/>
</dbReference>
<keyword evidence="3 11" id="KW-0378">Hydrolase</keyword>
<keyword evidence="5" id="KW-0067">ATP-binding</keyword>
<evidence type="ECO:0000256" key="2">
    <source>
        <dbReference type="ARBA" id="ARBA00022763"/>
    </source>
</evidence>
<dbReference type="PROSITE" id="PS51192">
    <property type="entry name" value="HELICASE_ATP_BIND_1"/>
    <property type="match status" value="1"/>
</dbReference>
<sequence length="986" mass="106717">MIFEAKDAATLQKAGITTLLDLALLLPKSFDDLSVGDAPCAGESTAEVECLFQHRRGSMLIVTAHCLSWEREIKIVIFNAKSWHFGAFKRGKKFFIHGKCDESFGSWQFVNPKIVSEPGRIAPKYKAALSDAAAQKLIKKYLSADALLACGLHADEAAVLLALHESSPRSVRMLAALNRQLKEGGAENFGERDDVSNSGRIPSGSEILNGGISNSDKILNDDGISDNGEIPSSQSSAAEILNGRSQNDEIFGGKISVQPQGDKILACEVSRGAANEILSGGISKSAETSLPPSLRDDEIASDKILDGDQPRVRCAEIYNDENFDVQSGTDFLAVYGAEARGDEISNNLKADNDAAANNDKISNDLVFDVQAAARPADAQASTAQPMLEHVATEQSIAAQQNSSTQDVDTQFATTQTQDVGRQPAAIQTSGVRIADLQPVAAQTQEVSGKPTAIQTSSRVASAQAATTQTLSAQATGAQPVCNQTENLQTVVAVRTATAKPTIAQTASAEAVQDALAAPMNTSRDCAAQATTAIPTIAQIASEAETIHAAETVRAAAVTQMSGTAILRTLKFVEILNYLQKLSAKKTSFPAQIYPLRDISDWLASLPFEPTRDQLSAIKDIASDLQSPLARRRVVMGDVGSGKTLVILASAAMNYPRISYLMAPTSILAEQIYAEARRLLPPQIKVLLVKSGDREPNFADAHLIIGTHALLYHELAPSNLIMVDEQHRFGSNQREKIARLTENGEFRAHFIQFSATPIPRTLSMIQSELVSFSFLKQLPFEKRIKTKILQNDGFTGFMQDLRRELAAGNQAIIVYPLVQQSESSVYQSLEEAAPFWKAQFADVMITHGSDKDKEEILRRFRDDGRLLITTTIVEVGISLPRLSVILIVGAERMGLASLHQLRGRVGRKGQAGRCYLYTKLKSPPQRLREFAATLDGFKVANIDLKNRQGGDLLGGSVQHGAMFAWYDYEEDVTAAAKQRLKDIGRGA</sequence>
<dbReference type="CDD" id="cd04488">
    <property type="entry name" value="RecG_wedge_OBF"/>
    <property type="match status" value="1"/>
</dbReference>
<evidence type="ECO:0000256" key="6">
    <source>
        <dbReference type="ARBA" id="ARBA00023125"/>
    </source>
</evidence>
<dbReference type="Pfam" id="PF00271">
    <property type="entry name" value="Helicase_C"/>
    <property type="match status" value="1"/>
</dbReference>
<feature type="domain" description="Helicase ATP-binding" evidence="9">
    <location>
        <begin position="623"/>
        <end position="774"/>
    </location>
</feature>
<dbReference type="PANTHER" id="PTHR47964">
    <property type="entry name" value="ATP-DEPENDENT DNA HELICASE HOMOLOG RECG, CHLOROPLASTIC"/>
    <property type="match status" value="1"/>
</dbReference>
<dbReference type="SMART" id="SM00490">
    <property type="entry name" value="HELICc"/>
    <property type="match status" value="1"/>
</dbReference>
<keyword evidence="1" id="KW-0547">Nucleotide-binding</keyword>
<evidence type="ECO:0000256" key="1">
    <source>
        <dbReference type="ARBA" id="ARBA00022741"/>
    </source>
</evidence>
<dbReference type="PANTHER" id="PTHR47964:SF1">
    <property type="entry name" value="ATP-DEPENDENT DNA HELICASE HOMOLOG RECG, CHLOROPLASTIC"/>
    <property type="match status" value="1"/>
</dbReference>
<gene>
    <name evidence="11" type="ORF">CAMGR0001_0821</name>
</gene>
<dbReference type="Proteomes" id="UP000005709">
    <property type="component" value="Unassembled WGS sequence"/>
</dbReference>
<keyword evidence="6" id="KW-0238">DNA-binding</keyword>
<dbReference type="InterPro" id="IPR011545">
    <property type="entry name" value="DEAD/DEAH_box_helicase_dom"/>
</dbReference>
<dbReference type="SUPFAM" id="SSF50249">
    <property type="entry name" value="Nucleic acid-binding proteins"/>
    <property type="match status" value="1"/>
</dbReference>
<evidence type="ECO:0000256" key="7">
    <source>
        <dbReference type="ARBA" id="ARBA00023204"/>
    </source>
</evidence>
<reference evidence="11 12" key="1">
    <citation type="submission" date="2009-07" db="EMBL/GenBank/DDBJ databases">
        <authorList>
            <person name="Madupu R."/>
            <person name="Sebastian Y."/>
            <person name="Durkin A.S."/>
            <person name="Torralba M."/>
            <person name="Methe B."/>
            <person name="Sutton G.G."/>
            <person name="Strausberg R.L."/>
            <person name="Nelson K.E."/>
        </authorList>
    </citation>
    <scope>NUCLEOTIDE SEQUENCE [LARGE SCALE GENOMIC DNA]</scope>
    <source>
        <strain evidence="11 12">RM3268</strain>
    </source>
</reference>
<organism evidence="11 12">
    <name type="scientific">Campylobacter gracilis RM3268</name>
    <dbReference type="NCBI Taxonomy" id="553220"/>
    <lineage>
        <taxon>Bacteria</taxon>
        <taxon>Pseudomonadati</taxon>
        <taxon>Campylobacterota</taxon>
        <taxon>Epsilonproteobacteria</taxon>
        <taxon>Campylobacterales</taxon>
        <taxon>Campylobacteraceae</taxon>
        <taxon>Campylobacter</taxon>
    </lineage>
</organism>
<dbReference type="STRING" id="824.CGRAC_1207"/>
<protein>
    <submittedName>
        <fullName evidence="11">DEAD/DEAH box helicase</fullName>
        <ecNumber evidence="11">3.6.1.-</ecNumber>
    </submittedName>
</protein>
<dbReference type="InterPro" id="IPR047112">
    <property type="entry name" value="RecG/Mfd"/>
</dbReference>
<dbReference type="InterPro" id="IPR001650">
    <property type="entry name" value="Helicase_C-like"/>
</dbReference>
<evidence type="ECO:0000256" key="3">
    <source>
        <dbReference type="ARBA" id="ARBA00022801"/>
    </source>
</evidence>
<dbReference type="GO" id="GO:0003678">
    <property type="term" value="F:DNA helicase activity"/>
    <property type="evidence" value="ECO:0007669"/>
    <property type="project" value="TreeGrafter"/>
</dbReference>
<evidence type="ECO:0000259" key="10">
    <source>
        <dbReference type="PROSITE" id="PS51194"/>
    </source>
</evidence>
<evidence type="ECO:0000313" key="11">
    <source>
        <dbReference type="EMBL" id="EEV18066.1"/>
    </source>
</evidence>
<dbReference type="PROSITE" id="PS51194">
    <property type="entry name" value="HELICASE_CTER"/>
    <property type="match status" value="1"/>
</dbReference>
<proteinExistence type="predicted"/>
<dbReference type="EC" id="3.6.1.-" evidence="11"/>
<name>C8PG28_9BACT</name>
<keyword evidence="2" id="KW-0227">DNA damage</keyword>
<dbReference type="eggNOG" id="COG1200">
    <property type="taxonomic scope" value="Bacteria"/>
</dbReference>
<dbReference type="AlphaFoldDB" id="C8PG28"/>
<dbReference type="InterPro" id="IPR014001">
    <property type="entry name" value="Helicase_ATP-bd"/>
</dbReference>
<dbReference type="SUPFAM" id="SSF52540">
    <property type="entry name" value="P-loop containing nucleoside triphosphate hydrolases"/>
    <property type="match status" value="1"/>
</dbReference>
<dbReference type="GO" id="GO:0006281">
    <property type="term" value="P:DNA repair"/>
    <property type="evidence" value="ECO:0007669"/>
    <property type="project" value="UniProtKB-KW"/>
</dbReference>
<evidence type="ECO:0000259" key="9">
    <source>
        <dbReference type="PROSITE" id="PS51192"/>
    </source>
</evidence>
<dbReference type="Gene3D" id="3.40.50.300">
    <property type="entry name" value="P-loop containing nucleotide triphosphate hydrolases"/>
    <property type="match status" value="2"/>
</dbReference>
<comment type="caution">
    <text evidence="11">The sequence shown here is derived from an EMBL/GenBank/DDBJ whole genome shotgun (WGS) entry which is preliminary data.</text>
</comment>
<evidence type="ECO:0000256" key="8">
    <source>
        <dbReference type="SAM" id="MobiDB-lite"/>
    </source>
</evidence>
<dbReference type="Pfam" id="PF00270">
    <property type="entry name" value="DEAD"/>
    <property type="match status" value="1"/>
</dbReference>
<dbReference type="GO" id="GO:0016787">
    <property type="term" value="F:hydrolase activity"/>
    <property type="evidence" value="ECO:0007669"/>
    <property type="project" value="UniProtKB-KW"/>
</dbReference>
<dbReference type="InterPro" id="IPR012340">
    <property type="entry name" value="NA-bd_OB-fold"/>
</dbReference>
<evidence type="ECO:0000256" key="5">
    <source>
        <dbReference type="ARBA" id="ARBA00022840"/>
    </source>
</evidence>
<dbReference type="EMBL" id="ACYG01000019">
    <property type="protein sequence ID" value="EEV18066.1"/>
    <property type="molecule type" value="Genomic_DNA"/>
</dbReference>
<evidence type="ECO:0000256" key="4">
    <source>
        <dbReference type="ARBA" id="ARBA00022806"/>
    </source>
</evidence>
<keyword evidence="7" id="KW-0234">DNA repair</keyword>